<dbReference type="Proteomes" id="UP000288805">
    <property type="component" value="Unassembled WGS sequence"/>
</dbReference>
<feature type="chain" id="PRO_5019047949" evidence="1">
    <location>
        <begin position="26"/>
        <end position="151"/>
    </location>
</feature>
<evidence type="ECO:0000256" key="1">
    <source>
        <dbReference type="SAM" id="SignalP"/>
    </source>
</evidence>
<keyword evidence="1" id="KW-0732">Signal</keyword>
<accession>A0A438GCH6</accession>
<organism evidence="2 3">
    <name type="scientific">Vitis vinifera</name>
    <name type="common">Grape</name>
    <dbReference type="NCBI Taxonomy" id="29760"/>
    <lineage>
        <taxon>Eukaryota</taxon>
        <taxon>Viridiplantae</taxon>
        <taxon>Streptophyta</taxon>
        <taxon>Embryophyta</taxon>
        <taxon>Tracheophyta</taxon>
        <taxon>Spermatophyta</taxon>
        <taxon>Magnoliopsida</taxon>
        <taxon>eudicotyledons</taxon>
        <taxon>Gunneridae</taxon>
        <taxon>Pentapetalae</taxon>
        <taxon>rosids</taxon>
        <taxon>Vitales</taxon>
        <taxon>Vitaceae</taxon>
        <taxon>Viteae</taxon>
        <taxon>Vitis</taxon>
    </lineage>
</organism>
<comment type="caution">
    <text evidence="2">The sequence shown here is derived from an EMBL/GenBank/DDBJ whole genome shotgun (WGS) entry which is preliminary data.</text>
</comment>
<proteinExistence type="predicted"/>
<protein>
    <submittedName>
        <fullName evidence="2">Uncharacterized protein</fullName>
    </submittedName>
</protein>
<evidence type="ECO:0000313" key="2">
    <source>
        <dbReference type="EMBL" id="RVW69878.1"/>
    </source>
</evidence>
<name>A0A438GCH6_VITVI</name>
<feature type="signal peptide" evidence="1">
    <location>
        <begin position="1"/>
        <end position="25"/>
    </location>
</feature>
<dbReference type="AlphaFoldDB" id="A0A438GCH6"/>
<evidence type="ECO:0000313" key="3">
    <source>
        <dbReference type="Proteomes" id="UP000288805"/>
    </source>
</evidence>
<reference evidence="2 3" key="1">
    <citation type="journal article" date="2018" name="PLoS Genet.">
        <title>Population sequencing reveals clonal diversity and ancestral inbreeding in the grapevine cultivar Chardonnay.</title>
        <authorList>
            <person name="Roach M.J."/>
            <person name="Johnson D.L."/>
            <person name="Bohlmann J."/>
            <person name="van Vuuren H.J."/>
            <person name="Jones S.J."/>
            <person name="Pretorius I.S."/>
            <person name="Schmidt S.A."/>
            <person name="Borneman A.R."/>
        </authorList>
    </citation>
    <scope>NUCLEOTIDE SEQUENCE [LARGE SCALE GENOMIC DNA]</scope>
    <source>
        <strain evidence="3">cv. Chardonnay</strain>
        <tissue evidence="2">Leaf</tissue>
    </source>
</reference>
<gene>
    <name evidence="2" type="ORF">CK203_060704</name>
</gene>
<dbReference type="EMBL" id="QGNW01000480">
    <property type="protein sequence ID" value="RVW69878.1"/>
    <property type="molecule type" value="Genomic_DNA"/>
</dbReference>
<sequence length="151" mass="16940">MEMPIFSLRLQWWVLLVNLVICISSQTLESLSSTPTFGNETDKLALLTIKNYLVDVQMESLPAQHILLSLADRNAGIFVFGTNLLIHQCDERSPFAEPWDLTNLSIQLLPLKSYDASSFRGTSDHCIPSALAQRNQHFLDGNSRSSHSLHS</sequence>